<dbReference type="RefSeq" id="WP_224155026.1">
    <property type="nucleotide sequence ID" value="NZ_JAHBFT010000010.1"/>
</dbReference>
<dbReference type="EMBL" id="JAHBFX010000001">
    <property type="protein sequence ID" value="MBZ5999005.1"/>
    <property type="molecule type" value="Genomic_DNA"/>
</dbReference>
<gene>
    <name evidence="1" type="ORF">KIJ07_00980</name>
</gene>
<keyword evidence="2" id="KW-1185">Reference proteome</keyword>
<name>A0ABS7V0V7_LEUGE</name>
<dbReference type="Gene3D" id="1.10.260.40">
    <property type="entry name" value="lambda repressor-like DNA-binding domains"/>
    <property type="match status" value="1"/>
</dbReference>
<reference evidence="1 2" key="1">
    <citation type="submission" date="2021-05" db="EMBL/GenBank/DDBJ databases">
        <title>Pangenome of Leuconostoc gelidum warrants species status for Leuconostoc gelidum subsp. gasicomitatum.</title>
        <authorList>
            <person name="Johansson P."/>
            <person name="Sade E."/>
            <person name="Hultman J."/>
            <person name="Auvinen P."/>
            <person name="Bjorkroth J."/>
        </authorList>
    </citation>
    <scope>NUCLEOTIDE SEQUENCE [LARGE SCALE GENOMIC DNA]</scope>
    <source>
        <strain evidence="1 2">AMKR21</strain>
    </source>
</reference>
<protein>
    <recommendedName>
        <fullName evidence="3">HTH cro/C1-type domain-containing protein</fullName>
    </recommendedName>
</protein>
<sequence length="66" mass="7737">MKYINQKFTENLLVSKAKKRITIKQLAVVTSVNRSTLSDIIKGKTVIVQERTFDKLNDWLLKEEDR</sequence>
<dbReference type="Proteomes" id="UP000705994">
    <property type="component" value="Unassembled WGS sequence"/>
</dbReference>
<comment type="caution">
    <text evidence="1">The sequence shown here is derived from an EMBL/GenBank/DDBJ whole genome shotgun (WGS) entry which is preliminary data.</text>
</comment>
<dbReference type="SUPFAM" id="SSF47413">
    <property type="entry name" value="lambda repressor-like DNA-binding domains"/>
    <property type="match status" value="1"/>
</dbReference>
<evidence type="ECO:0008006" key="3">
    <source>
        <dbReference type="Google" id="ProtNLM"/>
    </source>
</evidence>
<evidence type="ECO:0000313" key="1">
    <source>
        <dbReference type="EMBL" id="MBZ5999005.1"/>
    </source>
</evidence>
<accession>A0ABS7V0V7</accession>
<proteinExistence type="predicted"/>
<dbReference type="InterPro" id="IPR010982">
    <property type="entry name" value="Lambda_DNA-bd_dom_sf"/>
</dbReference>
<evidence type="ECO:0000313" key="2">
    <source>
        <dbReference type="Proteomes" id="UP000705994"/>
    </source>
</evidence>
<organism evidence="1 2">
    <name type="scientific">Leuconostoc gelidum subsp. gelidum</name>
    <dbReference type="NCBI Taxonomy" id="1607839"/>
    <lineage>
        <taxon>Bacteria</taxon>
        <taxon>Bacillati</taxon>
        <taxon>Bacillota</taxon>
        <taxon>Bacilli</taxon>
        <taxon>Lactobacillales</taxon>
        <taxon>Lactobacillaceae</taxon>
        <taxon>Leuconostoc</taxon>
        <taxon>Leuconostoc gelidum group</taxon>
    </lineage>
</organism>